<keyword evidence="2" id="KW-0472">Membrane</keyword>
<gene>
    <name evidence="3" type="ORF">SAMN05192558_12022</name>
</gene>
<evidence type="ECO:0000256" key="2">
    <source>
        <dbReference type="SAM" id="Phobius"/>
    </source>
</evidence>
<dbReference type="STRING" id="504798.SAMN05421871_107147"/>
<name>A0A1H0WDH8_9PSEU</name>
<sequence>MGLRQNLREPTGLAAAVLLGALAAAVTAARANSGWLALPVGVGVAGLVLLVKAALTKDTATVPARARDLLRRICLTAVDVRLRATTVHDADPVMAPTARVVDAAYRLAALVARNDVRLAQTRSSAALATLNHCATRMAVLAKRVDGTSPARISGLVEELGLLKRNLENAENAVDNALKAT</sequence>
<reference evidence="4" key="1">
    <citation type="submission" date="2016-10" db="EMBL/GenBank/DDBJ databases">
        <authorList>
            <person name="Varghese N."/>
            <person name="Submissions S."/>
        </authorList>
    </citation>
    <scope>NUCLEOTIDE SEQUENCE [LARGE SCALE GENOMIC DNA]</scope>
    <source>
        <strain evidence="4">IBRC-M 10655</strain>
    </source>
</reference>
<dbReference type="Proteomes" id="UP000199651">
    <property type="component" value="Unassembled WGS sequence"/>
</dbReference>
<organism evidence="3 4">
    <name type="scientific">Actinokineospora alba</name>
    <dbReference type="NCBI Taxonomy" id="504798"/>
    <lineage>
        <taxon>Bacteria</taxon>
        <taxon>Bacillati</taxon>
        <taxon>Actinomycetota</taxon>
        <taxon>Actinomycetes</taxon>
        <taxon>Pseudonocardiales</taxon>
        <taxon>Pseudonocardiaceae</taxon>
        <taxon>Actinokineospora</taxon>
    </lineage>
</organism>
<keyword evidence="4" id="KW-1185">Reference proteome</keyword>
<dbReference type="RefSeq" id="WP_091383779.1">
    <property type="nucleotide sequence ID" value="NZ_FNDV01000007.1"/>
</dbReference>
<keyword evidence="1" id="KW-0175">Coiled coil</keyword>
<keyword evidence="2" id="KW-0812">Transmembrane</keyword>
<evidence type="ECO:0000313" key="3">
    <source>
        <dbReference type="EMBL" id="SDP88800.1"/>
    </source>
</evidence>
<keyword evidence="2" id="KW-1133">Transmembrane helix</keyword>
<evidence type="ECO:0000313" key="4">
    <source>
        <dbReference type="Proteomes" id="UP000199651"/>
    </source>
</evidence>
<dbReference type="EMBL" id="FNJB01000020">
    <property type="protein sequence ID" value="SDP88800.1"/>
    <property type="molecule type" value="Genomic_DNA"/>
</dbReference>
<evidence type="ECO:0008006" key="5">
    <source>
        <dbReference type="Google" id="ProtNLM"/>
    </source>
</evidence>
<accession>A0A1H0WDH8</accession>
<feature type="coiled-coil region" evidence="1">
    <location>
        <begin position="152"/>
        <end position="179"/>
    </location>
</feature>
<evidence type="ECO:0000256" key="1">
    <source>
        <dbReference type="SAM" id="Coils"/>
    </source>
</evidence>
<proteinExistence type="predicted"/>
<dbReference type="AlphaFoldDB" id="A0A1H0WDH8"/>
<protein>
    <recommendedName>
        <fullName evidence="5">5-bromo-4-chloroindolyl phosphate hydrolysis protein</fullName>
    </recommendedName>
</protein>
<feature type="transmembrane region" description="Helical" evidence="2">
    <location>
        <begin position="38"/>
        <end position="55"/>
    </location>
</feature>